<sequence>MRNEPLPPLLPPLIPLQHFQILALNPAPAPTAQQQPLGGGVGAEFDGVEDIDILLEEEQPLPGAGVVHEQHELLEYEPHLDEEFLAFLHADDNGGGVDVGDGVDQPPPVVAFVEAGQLLPEHGVGGGVGQQVMNIDPPPIAFPEEPYFVGQFFDFGVEEPKHGVGQQ</sequence>
<dbReference type="AlphaFoldDB" id="A0A2Z6N5C1"/>
<dbReference type="EMBL" id="DF973788">
    <property type="protein sequence ID" value="GAU40048.1"/>
    <property type="molecule type" value="Genomic_DNA"/>
</dbReference>
<reference evidence="2" key="1">
    <citation type="journal article" date="2017" name="Front. Plant Sci.">
        <title>Climate Clever Clovers: New Paradigm to Reduce the Environmental Footprint of Ruminants by Breeding Low Methanogenic Forages Utilizing Haplotype Variation.</title>
        <authorList>
            <person name="Kaur P."/>
            <person name="Appels R."/>
            <person name="Bayer P.E."/>
            <person name="Keeble-Gagnere G."/>
            <person name="Wang J."/>
            <person name="Hirakawa H."/>
            <person name="Shirasawa K."/>
            <person name="Vercoe P."/>
            <person name="Stefanova K."/>
            <person name="Durmic Z."/>
            <person name="Nichols P."/>
            <person name="Revell C."/>
            <person name="Isobe S.N."/>
            <person name="Edwards D."/>
            <person name="Erskine W."/>
        </authorList>
    </citation>
    <scope>NUCLEOTIDE SEQUENCE [LARGE SCALE GENOMIC DNA]</scope>
    <source>
        <strain evidence="2">cv. Daliak</strain>
    </source>
</reference>
<keyword evidence="2" id="KW-1185">Reference proteome</keyword>
<organism evidence="1 2">
    <name type="scientific">Trifolium subterraneum</name>
    <name type="common">Subterranean clover</name>
    <dbReference type="NCBI Taxonomy" id="3900"/>
    <lineage>
        <taxon>Eukaryota</taxon>
        <taxon>Viridiplantae</taxon>
        <taxon>Streptophyta</taxon>
        <taxon>Embryophyta</taxon>
        <taxon>Tracheophyta</taxon>
        <taxon>Spermatophyta</taxon>
        <taxon>Magnoliopsida</taxon>
        <taxon>eudicotyledons</taxon>
        <taxon>Gunneridae</taxon>
        <taxon>Pentapetalae</taxon>
        <taxon>rosids</taxon>
        <taxon>fabids</taxon>
        <taxon>Fabales</taxon>
        <taxon>Fabaceae</taxon>
        <taxon>Papilionoideae</taxon>
        <taxon>50 kb inversion clade</taxon>
        <taxon>NPAAA clade</taxon>
        <taxon>Hologalegina</taxon>
        <taxon>IRL clade</taxon>
        <taxon>Trifolieae</taxon>
        <taxon>Trifolium</taxon>
    </lineage>
</organism>
<evidence type="ECO:0000313" key="2">
    <source>
        <dbReference type="Proteomes" id="UP000242715"/>
    </source>
</evidence>
<name>A0A2Z6N5C1_TRISU</name>
<gene>
    <name evidence="1" type="ORF">TSUD_258410</name>
</gene>
<accession>A0A2Z6N5C1</accession>
<protein>
    <submittedName>
        <fullName evidence="1">Uncharacterized protein</fullName>
    </submittedName>
</protein>
<feature type="non-terminal residue" evidence="1">
    <location>
        <position position="167"/>
    </location>
</feature>
<dbReference type="Proteomes" id="UP000242715">
    <property type="component" value="Unassembled WGS sequence"/>
</dbReference>
<evidence type="ECO:0000313" key="1">
    <source>
        <dbReference type="EMBL" id="GAU40048.1"/>
    </source>
</evidence>
<proteinExistence type="predicted"/>